<dbReference type="GO" id="GO:0009245">
    <property type="term" value="P:lipid A biosynthetic process"/>
    <property type="evidence" value="ECO:0007669"/>
    <property type="project" value="UniProtKB-KW"/>
</dbReference>
<accession>A0A3T0N067</accession>
<feature type="transmembrane region" description="Helical" evidence="11">
    <location>
        <begin position="261"/>
        <end position="278"/>
    </location>
</feature>
<evidence type="ECO:0000256" key="9">
    <source>
        <dbReference type="ARBA" id="ARBA00023098"/>
    </source>
</evidence>
<evidence type="ECO:0000256" key="10">
    <source>
        <dbReference type="ARBA" id="ARBA00023136"/>
    </source>
</evidence>
<evidence type="ECO:0000256" key="6">
    <source>
        <dbReference type="ARBA" id="ARBA00022692"/>
    </source>
</evidence>
<feature type="transmembrane region" description="Helical" evidence="11">
    <location>
        <begin position="6"/>
        <end position="23"/>
    </location>
</feature>
<keyword evidence="5" id="KW-0441">Lipid A biosynthesis</keyword>
<feature type="transmembrane region" description="Helical" evidence="11">
    <location>
        <begin position="172"/>
        <end position="194"/>
    </location>
</feature>
<keyword evidence="14" id="KW-1185">Reference proteome</keyword>
<dbReference type="GO" id="GO:0022857">
    <property type="term" value="F:transmembrane transporter activity"/>
    <property type="evidence" value="ECO:0007669"/>
    <property type="project" value="InterPro"/>
</dbReference>
<evidence type="ECO:0000313" key="14">
    <source>
        <dbReference type="Proteomes" id="UP000283063"/>
    </source>
</evidence>
<evidence type="ECO:0000313" key="13">
    <source>
        <dbReference type="EMBL" id="AZV77372.1"/>
    </source>
</evidence>
<comment type="subcellular location">
    <subcellularLocation>
        <location evidence="1">Cell membrane</location>
        <topology evidence="1">Multi-pass membrane protein</topology>
    </subcellularLocation>
</comment>
<gene>
    <name evidence="13" type="ORF">EBB79_05360</name>
</gene>
<keyword evidence="8 11" id="KW-1133">Transmembrane helix</keyword>
<evidence type="ECO:0000256" key="7">
    <source>
        <dbReference type="ARBA" id="ARBA00022985"/>
    </source>
</evidence>
<proteinExistence type="predicted"/>
<feature type="domain" description="EamA" evidence="12">
    <location>
        <begin position="142"/>
        <end position="275"/>
    </location>
</feature>
<dbReference type="KEGG" id="sedi:EBB79_05360"/>
<keyword evidence="6 11" id="KW-0812">Transmembrane</keyword>
<dbReference type="GO" id="GO:0009103">
    <property type="term" value="P:lipopolysaccharide biosynthetic process"/>
    <property type="evidence" value="ECO:0007669"/>
    <property type="project" value="UniProtKB-KW"/>
</dbReference>
<keyword evidence="10 11" id="KW-0472">Membrane</keyword>
<dbReference type="InterPro" id="IPR000390">
    <property type="entry name" value="Small_drug/metabolite_transptr"/>
</dbReference>
<evidence type="ECO:0000259" key="12">
    <source>
        <dbReference type="Pfam" id="PF00892"/>
    </source>
</evidence>
<keyword evidence="9" id="KW-0443">Lipid metabolism</keyword>
<feature type="transmembrane region" description="Helical" evidence="11">
    <location>
        <begin position="58"/>
        <end position="76"/>
    </location>
</feature>
<evidence type="ECO:0000256" key="11">
    <source>
        <dbReference type="SAM" id="Phobius"/>
    </source>
</evidence>
<evidence type="ECO:0000256" key="4">
    <source>
        <dbReference type="ARBA" id="ARBA00022519"/>
    </source>
</evidence>
<protein>
    <recommendedName>
        <fullName evidence="12">EamA domain-containing protein</fullName>
    </recommendedName>
</protein>
<feature type="transmembrane region" description="Helical" evidence="11">
    <location>
        <begin position="206"/>
        <end position="225"/>
    </location>
</feature>
<feature type="transmembrane region" description="Helical" evidence="11">
    <location>
        <begin position="114"/>
        <end position="131"/>
    </location>
</feature>
<name>A0A3T0N067_9RHOB</name>
<feature type="transmembrane region" description="Helical" evidence="11">
    <location>
        <begin position="88"/>
        <end position="108"/>
    </location>
</feature>
<dbReference type="GO" id="GO:0005886">
    <property type="term" value="C:plasma membrane"/>
    <property type="evidence" value="ECO:0007669"/>
    <property type="project" value="UniProtKB-SubCell"/>
</dbReference>
<evidence type="ECO:0000256" key="5">
    <source>
        <dbReference type="ARBA" id="ARBA00022556"/>
    </source>
</evidence>
<dbReference type="PANTHER" id="PTHR30561:SF9">
    <property type="entry name" value="4-AMINO-4-DEOXY-L-ARABINOSE-PHOSPHOUNDECAPRENOL FLIPPASE SUBUNIT ARNF-RELATED"/>
    <property type="match status" value="1"/>
</dbReference>
<dbReference type="InterPro" id="IPR000620">
    <property type="entry name" value="EamA_dom"/>
</dbReference>
<evidence type="ECO:0000256" key="1">
    <source>
        <dbReference type="ARBA" id="ARBA00004651"/>
    </source>
</evidence>
<keyword evidence="3" id="KW-0444">Lipid biosynthesis</keyword>
<organism evidence="13 14">
    <name type="scientific">Parasedimentitalea marina</name>
    <dbReference type="NCBI Taxonomy" id="2483033"/>
    <lineage>
        <taxon>Bacteria</taxon>
        <taxon>Pseudomonadati</taxon>
        <taxon>Pseudomonadota</taxon>
        <taxon>Alphaproteobacteria</taxon>
        <taxon>Rhodobacterales</taxon>
        <taxon>Paracoccaceae</taxon>
        <taxon>Parasedimentitalea</taxon>
    </lineage>
</organism>
<feature type="transmembrane region" description="Helical" evidence="11">
    <location>
        <begin position="231"/>
        <end position="254"/>
    </location>
</feature>
<reference evidence="13 14" key="1">
    <citation type="submission" date="2018-10" db="EMBL/GenBank/DDBJ databases">
        <title>Parasedimentitalea marina sp. nov., a psychrophilic bacterium isolated from deep seawater of the New Britain Trench.</title>
        <authorList>
            <person name="Cao J."/>
        </authorList>
    </citation>
    <scope>NUCLEOTIDE SEQUENCE [LARGE SCALE GENOMIC DNA]</scope>
    <source>
        <strain evidence="13 14">W43</strain>
    </source>
</reference>
<dbReference type="RefSeq" id="WP_127747928.1">
    <property type="nucleotide sequence ID" value="NZ_CP033219.1"/>
</dbReference>
<feature type="transmembrane region" description="Helical" evidence="11">
    <location>
        <begin position="30"/>
        <end position="52"/>
    </location>
</feature>
<dbReference type="PANTHER" id="PTHR30561">
    <property type="entry name" value="SMR FAMILY PROTON-DEPENDENT DRUG EFFLUX TRANSPORTER SUGE"/>
    <property type="match status" value="1"/>
</dbReference>
<sequence length="279" mass="29645">MSSTTVLIVLGAAFLHAFWNAVVKGAGDRTVTLGLIALGHVVPGLILVTMFPSPGWDVLPYVIASTVIHWGYYVLLNVAYRLGDLSMIYPITRGMSPVLIALGAQFWLGETLPALAWAGVLIISVGVLILTKGIVRGGMSRTGVVAAMAVAVIVASYSLVDGVGVRLADNAMSYIGWLYVSELAVVVFVFATRWQRVRQMPWKSCVLGYLGGVLSGTAYGLVLYANTLAPLGMVSAVRETSVIFAAMIGVMWFGEGPKRRRLLAAVVVSLGIICIGLTK</sequence>
<evidence type="ECO:0000256" key="2">
    <source>
        <dbReference type="ARBA" id="ARBA00022475"/>
    </source>
</evidence>
<feature type="transmembrane region" description="Helical" evidence="11">
    <location>
        <begin position="143"/>
        <end position="160"/>
    </location>
</feature>
<keyword evidence="4" id="KW-0997">Cell inner membrane</keyword>
<dbReference type="OrthoDB" id="9783707at2"/>
<dbReference type="Gene3D" id="1.10.3730.20">
    <property type="match status" value="2"/>
</dbReference>
<dbReference type="EMBL" id="CP033219">
    <property type="protein sequence ID" value="AZV77372.1"/>
    <property type="molecule type" value="Genomic_DNA"/>
</dbReference>
<dbReference type="SUPFAM" id="SSF103481">
    <property type="entry name" value="Multidrug resistance efflux transporter EmrE"/>
    <property type="match status" value="2"/>
</dbReference>
<keyword evidence="7" id="KW-0448">Lipopolysaccharide biosynthesis</keyword>
<dbReference type="Proteomes" id="UP000283063">
    <property type="component" value="Chromosome"/>
</dbReference>
<dbReference type="AlphaFoldDB" id="A0A3T0N067"/>
<dbReference type="InterPro" id="IPR037185">
    <property type="entry name" value="EmrE-like"/>
</dbReference>
<dbReference type="Pfam" id="PF00892">
    <property type="entry name" value="EamA"/>
    <property type="match status" value="1"/>
</dbReference>
<keyword evidence="2" id="KW-1003">Cell membrane</keyword>
<evidence type="ECO:0000256" key="3">
    <source>
        <dbReference type="ARBA" id="ARBA00022516"/>
    </source>
</evidence>
<evidence type="ECO:0000256" key="8">
    <source>
        <dbReference type="ARBA" id="ARBA00022989"/>
    </source>
</evidence>